<keyword evidence="3" id="KW-1185">Reference proteome</keyword>
<dbReference type="SUPFAM" id="SSF88713">
    <property type="entry name" value="Glycoside hydrolase/deacetylase"/>
    <property type="match status" value="1"/>
</dbReference>
<dbReference type="CDD" id="cd10931">
    <property type="entry name" value="CE4_u7"/>
    <property type="match status" value="1"/>
</dbReference>
<evidence type="ECO:0000313" key="2">
    <source>
        <dbReference type="EMBL" id="MBK3518556.1"/>
    </source>
</evidence>
<dbReference type="RefSeq" id="WP_200465783.1">
    <property type="nucleotide sequence ID" value="NZ_JAENRR010000036.1"/>
</dbReference>
<dbReference type="Pfam" id="PF23019">
    <property type="entry name" value="DUF7033"/>
    <property type="match status" value="1"/>
</dbReference>
<dbReference type="Gene3D" id="3.20.20.370">
    <property type="entry name" value="Glycoside hydrolase/deacetylase"/>
    <property type="match status" value="1"/>
</dbReference>
<dbReference type="InterPro" id="IPR011330">
    <property type="entry name" value="Glyco_hydro/deAcase_b/a-brl"/>
</dbReference>
<dbReference type="EMBL" id="JAENRR010000036">
    <property type="protein sequence ID" value="MBK3518556.1"/>
    <property type="molecule type" value="Genomic_DNA"/>
</dbReference>
<feature type="domain" description="DUF7033" evidence="1">
    <location>
        <begin position="89"/>
        <end position="181"/>
    </location>
</feature>
<gene>
    <name evidence="2" type="ORF">JIV24_14520</name>
</gene>
<protein>
    <submittedName>
        <fullName evidence="2">Polysaccharide deacetylase family protein</fullName>
    </submittedName>
</protein>
<evidence type="ECO:0000259" key="1">
    <source>
        <dbReference type="Pfam" id="PF23019"/>
    </source>
</evidence>
<accession>A0ABS1HLL1</accession>
<evidence type="ECO:0000313" key="3">
    <source>
        <dbReference type="Proteomes" id="UP000605676"/>
    </source>
</evidence>
<dbReference type="InterPro" id="IPR054297">
    <property type="entry name" value="DUF7033"/>
</dbReference>
<comment type="caution">
    <text evidence="2">The sequence shown here is derived from an EMBL/GenBank/DDBJ whole genome shotgun (WGS) entry which is preliminary data.</text>
</comment>
<organism evidence="2 3">
    <name type="scientific">Carboxylicivirga marina</name>
    <dbReference type="NCBI Taxonomy" id="2800988"/>
    <lineage>
        <taxon>Bacteria</taxon>
        <taxon>Pseudomonadati</taxon>
        <taxon>Bacteroidota</taxon>
        <taxon>Bacteroidia</taxon>
        <taxon>Marinilabiliales</taxon>
        <taxon>Marinilabiliaceae</taxon>
        <taxon>Carboxylicivirga</taxon>
    </lineage>
</organism>
<dbReference type="Proteomes" id="UP000605676">
    <property type="component" value="Unassembled WGS sequence"/>
</dbReference>
<proteinExistence type="predicted"/>
<name>A0ABS1HLL1_9BACT</name>
<reference evidence="2 3" key="1">
    <citation type="submission" date="2021-01" db="EMBL/GenBank/DDBJ databases">
        <title>Carboxyliciviraga sp.nov., isolated from coastal sediments.</title>
        <authorList>
            <person name="Lu D."/>
            <person name="Zhang T."/>
        </authorList>
    </citation>
    <scope>NUCLEOTIDE SEQUENCE [LARGE SCALE GENOMIC DNA]</scope>
    <source>
        <strain evidence="2 3">N1Y132</strain>
    </source>
</reference>
<sequence length="455" mass="53398">MEAALNIQQYEYVLFHLGQHLHLNKSIKDSLVYGDNDSIPKNKIVFKASNKSLSTAKTVHYKGNDIPLLFPNNDKEELFEWENDSIIFHHDILKSAFYLLSGYQETLSDISDSMGRFKYNNSIQHQLKMVRKPIVNYYFEVIIDAIEQFSQKHNIAFERKRMFENFGFMLTHDVDRVDYYHWRETVYKFLQLAGIKKAHIDKTSLKKAALNAILPSIFPGYKPDPWWNFDDLRKLEKQYDFKSVWYFLNRDGSPHDAKYHLEEQRIKNLISKLLNDKCEIGLHGSIKTATNQEAIANAKQRLEKASNTTITGTRQHFLKFHYPSTLNIQQNAGIKYDTTMGFAEHEGFRNSYCYPFKPFDHDANQMLSIWEFPLSIMDTTLFGYRNLSFNNMKDSFQYIIDEIKKFGGLMVLLWHNCNFDEYEYPGINKYFAEQLECISNQNPESVTGIDVLSKV</sequence>